<proteinExistence type="inferred from homology"/>
<feature type="domain" description="Glycosyltransferase 2-like" evidence="4">
    <location>
        <begin position="15"/>
        <end position="139"/>
    </location>
</feature>
<comment type="caution">
    <text evidence="5">The sequence shown here is derived from an EMBL/GenBank/DDBJ whole genome shotgun (WGS) entry which is preliminary data.</text>
</comment>
<dbReference type="Proteomes" id="UP000034344">
    <property type="component" value="Unassembled WGS sequence"/>
</dbReference>
<protein>
    <submittedName>
        <fullName evidence="5">Glycosyl transferase family 2</fullName>
    </submittedName>
</protein>
<name>A0A0G0GQ92_9BACT</name>
<dbReference type="STRING" id="1618480.US11_C0002G0033"/>
<keyword evidence="3 5" id="KW-0808">Transferase</keyword>
<dbReference type="Gene3D" id="3.90.550.10">
    <property type="entry name" value="Spore Coat Polysaccharide Biosynthesis Protein SpsA, Chain A"/>
    <property type="match status" value="1"/>
</dbReference>
<evidence type="ECO:0000313" key="5">
    <source>
        <dbReference type="EMBL" id="KKQ01974.1"/>
    </source>
</evidence>
<dbReference type="GO" id="GO:0016757">
    <property type="term" value="F:glycosyltransferase activity"/>
    <property type="evidence" value="ECO:0007669"/>
    <property type="project" value="UniProtKB-KW"/>
</dbReference>
<comment type="similarity">
    <text evidence="1">Belongs to the glycosyltransferase 2 family.</text>
</comment>
<keyword evidence="2" id="KW-0328">Glycosyltransferase</keyword>
<reference evidence="5 6" key="1">
    <citation type="journal article" date="2015" name="Nature">
        <title>rRNA introns, odd ribosomes, and small enigmatic genomes across a large radiation of phyla.</title>
        <authorList>
            <person name="Brown C.T."/>
            <person name="Hug L.A."/>
            <person name="Thomas B.C."/>
            <person name="Sharon I."/>
            <person name="Castelle C.J."/>
            <person name="Singh A."/>
            <person name="Wilkins M.J."/>
            <person name="Williams K.H."/>
            <person name="Banfield J.F."/>
        </authorList>
    </citation>
    <scope>NUCLEOTIDE SEQUENCE [LARGE SCALE GENOMIC DNA]</scope>
</reference>
<dbReference type="EMBL" id="LBRS01000002">
    <property type="protein sequence ID" value="KKQ01974.1"/>
    <property type="molecule type" value="Genomic_DNA"/>
</dbReference>
<evidence type="ECO:0000256" key="2">
    <source>
        <dbReference type="ARBA" id="ARBA00022676"/>
    </source>
</evidence>
<dbReference type="PANTHER" id="PTHR43179:SF12">
    <property type="entry name" value="GALACTOFURANOSYLTRANSFERASE GLFT2"/>
    <property type="match status" value="1"/>
</dbReference>
<gene>
    <name evidence="5" type="ORF">US11_C0002G0033</name>
</gene>
<evidence type="ECO:0000259" key="4">
    <source>
        <dbReference type="Pfam" id="PF00535"/>
    </source>
</evidence>
<evidence type="ECO:0000256" key="3">
    <source>
        <dbReference type="ARBA" id="ARBA00022679"/>
    </source>
</evidence>
<sequence>MLHDSTEFATNSLAVITVVYQNYSILEDFFESLRKQNNKNFRLFISDLSDDKKEIKTGLPSTTINSGNNGYAHGVNLGLKKALEQNFKYFCVINNDILLDKEFIHNAINSITRNPSSVIGGKIYYAPGYEYHKNSYKKNAIGKVIWYAGGKVDWNHALTPHRGVDELDTGKYDMFEETDFVNGCLMCFDKKVADQVGLWDEKYFMYFEDSDYCQRAKKKGVKLYYDPSIVIWHKNAQSTGGSGSKLHQEFQEKSRLRFALKYAPIKTKIHVLINYILAKSK</sequence>
<dbReference type="AlphaFoldDB" id="A0A0G0GQ92"/>
<evidence type="ECO:0000256" key="1">
    <source>
        <dbReference type="ARBA" id="ARBA00006739"/>
    </source>
</evidence>
<dbReference type="SUPFAM" id="SSF53448">
    <property type="entry name" value="Nucleotide-diphospho-sugar transferases"/>
    <property type="match status" value="1"/>
</dbReference>
<organism evidence="5 6">
    <name type="scientific">Candidatus Roizmanbacteria bacterium GW2011_GWA2_36_23</name>
    <dbReference type="NCBI Taxonomy" id="1618480"/>
    <lineage>
        <taxon>Bacteria</taxon>
        <taxon>Candidatus Roizmaniibacteriota</taxon>
    </lineage>
</organism>
<dbReference type="Pfam" id="PF00535">
    <property type="entry name" value="Glycos_transf_2"/>
    <property type="match status" value="1"/>
</dbReference>
<dbReference type="PANTHER" id="PTHR43179">
    <property type="entry name" value="RHAMNOSYLTRANSFERASE WBBL"/>
    <property type="match status" value="1"/>
</dbReference>
<accession>A0A0G0GQ92</accession>
<evidence type="ECO:0000313" key="6">
    <source>
        <dbReference type="Proteomes" id="UP000034344"/>
    </source>
</evidence>
<dbReference type="InterPro" id="IPR001173">
    <property type="entry name" value="Glyco_trans_2-like"/>
</dbReference>
<dbReference type="InterPro" id="IPR029044">
    <property type="entry name" value="Nucleotide-diphossugar_trans"/>
</dbReference>